<comment type="caution">
    <text evidence="2">The sequence shown here is derived from an EMBL/GenBank/DDBJ whole genome shotgun (WGS) entry which is preliminary data.</text>
</comment>
<dbReference type="OrthoDB" id="9798632at2"/>
<evidence type="ECO:0000259" key="1">
    <source>
        <dbReference type="Pfam" id="PF13460"/>
    </source>
</evidence>
<dbReference type="InterPro" id="IPR016040">
    <property type="entry name" value="NAD(P)-bd_dom"/>
</dbReference>
<protein>
    <submittedName>
        <fullName evidence="2">NAD-dependent epimerase/dehydratase family protein</fullName>
    </submittedName>
</protein>
<reference evidence="2 3" key="1">
    <citation type="submission" date="2019-04" db="EMBL/GenBank/DDBJ databases">
        <authorList>
            <person name="Li Y."/>
            <person name="Wang J."/>
        </authorList>
    </citation>
    <scope>NUCLEOTIDE SEQUENCE [LARGE SCALE GENOMIC DNA]</scope>
    <source>
        <strain evidence="2 3">DSM 14668</strain>
    </source>
</reference>
<evidence type="ECO:0000313" key="3">
    <source>
        <dbReference type="Proteomes" id="UP000309215"/>
    </source>
</evidence>
<dbReference type="Gene3D" id="3.40.50.720">
    <property type="entry name" value="NAD(P)-binding Rossmann-like Domain"/>
    <property type="match status" value="1"/>
</dbReference>
<proteinExistence type="predicted"/>
<keyword evidence="3" id="KW-1185">Reference proteome</keyword>
<feature type="domain" description="NAD(P)-binding" evidence="1">
    <location>
        <begin position="26"/>
        <end position="174"/>
    </location>
</feature>
<accession>A0A4U1IUJ3</accession>
<organism evidence="2 3">
    <name type="scientific">Polyangium fumosum</name>
    <dbReference type="NCBI Taxonomy" id="889272"/>
    <lineage>
        <taxon>Bacteria</taxon>
        <taxon>Pseudomonadati</taxon>
        <taxon>Myxococcota</taxon>
        <taxon>Polyangia</taxon>
        <taxon>Polyangiales</taxon>
        <taxon>Polyangiaceae</taxon>
        <taxon>Polyangium</taxon>
    </lineage>
</organism>
<evidence type="ECO:0000313" key="2">
    <source>
        <dbReference type="EMBL" id="TKC98102.1"/>
    </source>
</evidence>
<dbReference type="InterPro" id="IPR036291">
    <property type="entry name" value="NAD(P)-bd_dom_sf"/>
</dbReference>
<dbReference type="AlphaFoldDB" id="A0A4U1IUJ3"/>
<dbReference type="Proteomes" id="UP000309215">
    <property type="component" value="Unassembled WGS sequence"/>
</dbReference>
<dbReference type="Pfam" id="PF13460">
    <property type="entry name" value="NAD_binding_10"/>
    <property type="match status" value="1"/>
</dbReference>
<dbReference type="PANTHER" id="PTHR14097">
    <property type="entry name" value="OXIDOREDUCTASE HTATIP2"/>
    <property type="match status" value="1"/>
</dbReference>
<dbReference type="EMBL" id="SSMQ01000074">
    <property type="protein sequence ID" value="TKC98102.1"/>
    <property type="molecule type" value="Genomic_DNA"/>
</dbReference>
<dbReference type="SUPFAM" id="SSF51735">
    <property type="entry name" value="NAD(P)-binding Rossmann-fold domains"/>
    <property type="match status" value="1"/>
</dbReference>
<gene>
    <name evidence="2" type="ORF">E8A74_42480</name>
</gene>
<dbReference type="PANTHER" id="PTHR14097:SF7">
    <property type="entry name" value="OXIDOREDUCTASE HTATIP2"/>
    <property type="match status" value="1"/>
</dbReference>
<sequence length="237" mass="25521">MPCGFSSQRERKVGMSLQGRTALLAGATGLVGRSCLERLLEHPAYARVIVLVRRPTGINHDKLQEIRADFDALEGVSSLPAVDDVFITLGTTIKAAGSRPAFAKVDHDYVVSVAKLGKRAGARRLSLVSSIGADRTSMNFYLRVKGEAERDISDLGYECVDILRPSMLLGDRTEHRAGEAFATPILRGVSGAMIGPLRVYRPIEARDVAAAMVAGLVSDATAGVRIRTFDDIRQLAS</sequence>
<name>A0A4U1IUJ3_9BACT</name>